<proteinExistence type="predicted"/>
<name>F8KSK9_HELBC</name>
<dbReference type="KEGG" id="hbi:HBZC1_07920"/>
<dbReference type="AlphaFoldDB" id="F8KSK9"/>
<dbReference type="EMBL" id="FR871757">
    <property type="protein sequence ID" value="CCB79778.1"/>
    <property type="molecule type" value="Genomic_DNA"/>
</dbReference>
<sequence>MDFGIFGGGGVLEAVRIIANLANPALRVKEEISPLMQSGIDSAREKRYQEALNIFKEGYKKEDNFGAALIGFMYFHGQGVKRNLCVAKQYFQLVLNKQGLQNQDIATTIAK</sequence>
<evidence type="ECO:0000313" key="1">
    <source>
        <dbReference type="EMBL" id="CCB79778.1"/>
    </source>
</evidence>
<dbReference type="HOGENOM" id="CLU_2154851_0_0_7"/>
<dbReference type="Gene3D" id="1.25.40.10">
    <property type="entry name" value="Tetratricopeptide repeat domain"/>
    <property type="match status" value="1"/>
</dbReference>
<reference evidence="1 2" key="1">
    <citation type="journal article" date="2011" name="J. Bacteriol.">
        <title>Genome sequence of Helicobacter bizzozeronii strain CIII-1, an isolate from human gastric mucosa.</title>
        <authorList>
            <person name="Schott T."/>
            <person name="Rossi M."/>
            <person name="Hanninen M.L."/>
        </authorList>
    </citation>
    <scope>NUCLEOTIDE SEQUENCE [LARGE SCALE GENOMIC DNA]</scope>
    <source>
        <strain evidence="1 2">CIII-1</strain>
    </source>
</reference>
<evidence type="ECO:0008006" key="3">
    <source>
        <dbReference type="Google" id="ProtNLM"/>
    </source>
</evidence>
<evidence type="ECO:0000313" key="2">
    <source>
        <dbReference type="Proteomes" id="UP000008387"/>
    </source>
</evidence>
<dbReference type="Proteomes" id="UP000008387">
    <property type="component" value="Chromosome"/>
</dbReference>
<organism evidence="1 2">
    <name type="scientific">Helicobacter bizzozeronii (strain CIII-1)</name>
    <dbReference type="NCBI Taxonomy" id="1002804"/>
    <lineage>
        <taxon>Bacteria</taxon>
        <taxon>Pseudomonadati</taxon>
        <taxon>Campylobacterota</taxon>
        <taxon>Epsilonproteobacteria</taxon>
        <taxon>Campylobacterales</taxon>
        <taxon>Helicobacteraceae</taxon>
        <taxon>Helicobacter</taxon>
    </lineage>
</organism>
<dbReference type="STRING" id="1002804.HBZC1_07920"/>
<accession>F8KSK9</accession>
<gene>
    <name evidence="1" type="ordered locus">HBZC1_07920</name>
</gene>
<dbReference type="RefSeq" id="WP_013890242.1">
    <property type="nucleotide sequence ID" value="NC_015674.1"/>
</dbReference>
<keyword evidence="2" id="KW-1185">Reference proteome</keyword>
<dbReference type="SUPFAM" id="SSF81901">
    <property type="entry name" value="HCP-like"/>
    <property type="match status" value="1"/>
</dbReference>
<protein>
    <recommendedName>
        <fullName evidence="3">Beta-lactamase</fullName>
    </recommendedName>
</protein>
<dbReference type="InterPro" id="IPR011990">
    <property type="entry name" value="TPR-like_helical_dom_sf"/>
</dbReference>